<proteinExistence type="predicted"/>
<evidence type="ECO:0000313" key="1">
    <source>
        <dbReference type="EMBL" id="CAJ0580812.1"/>
    </source>
</evidence>
<dbReference type="Gene3D" id="3.10.100.10">
    <property type="entry name" value="Mannose-Binding Protein A, subunit A"/>
    <property type="match status" value="1"/>
</dbReference>
<dbReference type="SUPFAM" id="SSF56436">
    <property type="entry name" value="C-type lectin-like"/>
    <property type="match status" value="1"/>
</dbReference>
<evidence type="ECO:0000313" key="2">
    <source>
        <dbReference type="Proteomes" id="UP001177023"/>
    </source>
</evidence>
<name>A0AA36D6R2_9BILA</name>
<evidence type="ECO:0008006" key="3">
    <source>
        <dbReference type="Google" id="ProtNLM"/>
    </source>
</evidence>
<dbReference type="EMBL" id="CATQJA010002662">
    <property type="protein sequence ID" value="CAJ0580812.1"/>
    <property type="molecule type" value="Genomic_DNA"/>
</dbReference>
<dbReference type="Proteomes" id="UP001177023">
    <property type="component" value="Unassembled WGS sequence"/>
</dbReference>
<keyword evidence="2" id="KW-1185">Reference proteome</keyword>
<organism evidence="1 2">
    <name type="scientific">Mesorhabditis spiculigera</name>
    <dbReference type="NCBI Taxonomy" id="96644"/>
    <lineage>
        <taxon>Eukaryota</taxon>
        <taxon>Metazoa</taxon>
        <taxon>Ecdysozoa</taxon>
        <taxon>Nematoda</taxon>
        <taxon>Chromadorea</taxon>
        <taxon>Rhabditida</taxon>
        <taxon>Rhabditina</taxon>
        <taxon>Rhabditomorpha</taxon>
        <taxon>Rhabditoidea</taxon>
        <taxon>Rhabditidae</taxon>
        <taxon>Mesorhabditinae</taxon>
        <taxon>Mesorhabditis</taxon>
    </lineage>
</organism>
<gene>
    <name evidence="1" type="ORF">MSPICULIGERA_LOCUS18994</name>
</gene>
<dbReference type="InterPro" id="IPR016186">
    <property type="entry name" value="C-type_lectin-like/link_sf"/>
</dbReference>
<accession>A0AA36D6R2</accession>
<dbReference type="AlphaFoldDB" id="A0AA36D6R2"/>
<dbReference type="CDD" id="cd00037">
    <property type="entry name" value="CLECT"/>
    <property type="match status" value="1"/>
</dbReference>
<sequence>MKNGWMANTCTDKHQYACQSKPACSNGWELSRELGLCYKVFNNATLIEAELFCRTQGAHAASVHSQSEDDFIRNLAWSPCSNTSNAQSNEILQNGELAGQFGIRILRKVMLFTIWGDCGVYTRLKLWRVSSRTMDDWNVRNEYTIFAFRL</sequence>
<comment type="caution">
    <text evidence="1">The sequence shown here is derived from an EMBL/GenBank/DDBJ whole genome shotgun (WGS) entry which is preliminary data.</text>
</comment>
<reference evidence="1" key="1">
    <citation type="submission" date="2023-06" db="EMBL/GenBank/DDBJ databases">
        <authorList>
            <person name="Delattre M."/>
        </authorList>
    </citation>
    <scope>NUCLEOTIDE SEQUENCE</scope>
    <source>
        <strain evidence="1">AF72</strain>
    </source>
</reference>
<protein>
    <recommendedName>
        <fullName evidence="3">C-type lectin domain-containing protein</fullName>
    </recommendedName>
</protein>
<dbReference type="InterPro" id="IPR016187">
    <property type="entry name" value="CTDL_fold"/>
</dbReference>
<feature type="non-terminal residue" evidence="1">
    <location>
        <position position="1"/>
    </location>
</feature>